<sequence>MREDRPAAAAASWSRPGLDRLLFAALLPANLGADVASSWRSDESVLVLRRSACPVDGVTDPPRWQALGSAAPGSAALRVALLI</sequence>
<evidence type="ECO:0000313" key="1">
    <source>
        <dbReference type="EMBL" id="GIJ75475.1"/>
    </source>
</evidence>
<reference evidence="1" key="1">
    <citation type="submission" date="2021-01" db="EMBL/GenBank/DDBJ databases">
        <title>Whole genome shotgun sequence of Virgisporangium ochraceum NBRC 16418.</title>
        <authorList>
            <person name="Komaki H."/>
            <person name="Tamura T."/>
        </authorList>
    </citation>
    <scope>NUCLEOTIDE SEQUENCE</scope>
    <source>
        <strain evidence="1">NBRC 16418</strain>
    </source>
</reference>
<dbReference type="RefSeq" id="WP_203935236.1">
    <property type="nucleotide sequence ID" value="NZ_BOPH01000160.1"/>
</dbReference>
<organism evidence="1 2">
    <name type="scientific">Virgisporangium ochraceum</name>
    <dbReference type="NCBI Taxonomy" id="65505"/>
    <lineage>
        <taxon>Bacteria</taxon>
        <taxon>Bacillati</taxon>
        <taxon>Actinomycetota</taxon>
        <taxon>Actinomycetes</taxon>
        <taxon>Micromonosporales</taxon>
        <taxon>Micromonosporaceae</taxon>
        <taxon>Virgisporangium</taxon>
    </lineage>
</organism>
<dbReference type="AlphaFoldDB" id="A0A8J4EH54"/>
<dbReference type="EMBL" id="BOPH01000160">
    <property type="protein sequence ID" value="GIJ75475.1"/>
    <property type="molecule type" value="Genomic_DNA"/>
</dbReference>
<proteinExistence type="predicted"/>
<accession>A0A8J4EH54</accession>
<name>A0A8J4EH54_9ACTN</name>
<gene>
    <name evidence="1" type="ORF">Voc01_103920</name>
</gene>
<protein>
    <submittedName>
        <fullName evidence="1">Uncharacterized protein</fullName>
    </submittedName>
</protein>
<comment type="caution">
    <text evidence="1">The sequence shown here is derived from an EMBL/GenBank/DDBJ whole genome shotgun (WGS) entry which is preliminary data.</text>
</comment>
<dbReference type="Proteomes" id="UP000635606">
    <property type="component" value="Unassembled WGS sequence"/>
</dbReference>
<keyword evidence="2" id="KW-1185">Reference proteome</keyword>
<evidence type="ECO:0000313" key="2">
    <source>
        <dbReference type="Proteomes" id="UP000635606"/>
    </source>
</evidence>